<proteinExistence type="inferred from homology"/>
<evidence type="ECO:0000256" key="2">
    <source>
        <dbReference type="ARBA" id="ARBA00022980"/>
    </source>
</evidence>
<comment type="similarity">
    <text evidence="1 4">Belongs to the eukaryotic ribosomal protein eS7 family.</text>
</comment>
<dbReference type="Gramene" id="ONIVA03G15180.2">
    <property type="protein sequence ID" value="ONIVA03G15180.2"/>
    <property type="gene ID" value="ONIVA03G15180"/>
</dbReference>
<evidence type="ECO:0000256" key="1">
    <source>
        <dbReference type="ARBA" id="ARBA00007820"/>
    </source>
</evidence>
<reference evidence="5" key="1">
    <citation type="submission" date="2015-04" db="UniProtKB">
        <authorList>
            <consortium name="EnsemblPlants"/>
        </authorList>
    </citation>
    <scope>IDENTIFICATION</scope>
    <source>
        <strain evidence="5">SL10</strain>
    </source>
</reference>
<dbReference type="PANTHER" id="PTHR11278">
    <property type="entry name" value="40S RIBOSOMAL PROTEIN S7"/>
    <property type="match status" value="1"/>
</dbReference>
<dbReference type="EnsemblPlants" id="ONIVA03G15180.2">
    <property type="protein sequence ID" value="ONIVA03G15180.2"/>
    <property type="gene ID" value="ONIVA03G15180"/>
</dbReference>
<dbReference type="InterPro" id="IPR000554">
    <property type="entry name" value="Ribosomal_eS7"/>
</dbReference>
<protein>
    <recommendedName>
        <fullName evidence="4">40S ribosomal protein S7</fullName>
    </recommendedName>
</protein>
<dbReference type="AlphaFoldDB" id="A0A0E0GL84"/>
<accession>A0A0E0GL84</accession>
<evidence type="ECO:0000313" key="6">
    <source>
        <dbReference type="Proteomes" id="UP000006591"/>
    </source>
</evidence>
<dbReference type="GO" id="GO:0042274">
    <property type="term" value="P:ribosomal small subunit biogenesis"/>
    <property type="evidence" value="ECO:0007669"/>
    <property type="project" value="TreeGrafter"/>
</dbReference>
<evidence type="ECO:0000313" key="5">
    <source>
        <dbReference type="EnsemblPlants" id="ONIVA03G15180.2"/>
    </source>
</evidence>
<keyword evidence="3 4" id="KW-0687">Ribonucleoprotein</keyword>
<dbReference type="PANTHER" id="PTHR11278:SF28">
    <property type="entry name" value="40S RIBOSOMAL PROTEIN S7"/>
    <property type="match status" value="1"/>
</dbReference>
<dbReference type="GO" id="GO:0003735">
    <property type="term" value="F:structural constituent of ribosome"/>
    <property type="evidence" value="ECO:0007669"/>
    <property type="project" value="InterPro"/>
</dbReference>
<dbReference type="Pfam" id="PF01251">
    <property type="entry name" value="Ribosomal_S7e"/>
    <property type="match status" value="2"/>
</dbReference>
<dbReference type="GO" id="GO:0006364">
    <property type="term" value="P:rRNA processing"/>
    <property type="evidence" value="ECO:0007669"/>
    <property type="project" value="TreeGrafter"/>
</dbReference>
<organism evidence="5">
    <name type="scientific">Oryza nivara</name>
    <name type="common">Indian wild rice</name>
    <name type="synonym">Oryza sativa f. spontanea</name>
    <dbReference type="NCBI Taxonomy" id="4536"/>
    <lineage>
        <taxon>Eukaryota</taxon>
        <taxon>Viridiplantae</taxon>
        <taxon>Streptophyta</taxon>
        <taxon>Embryophyta</taxon>
        <taxon>Tracheophyta</taxon>
        <taxon>Spermatophyta</taxon>
        <taxon>Magnoliopsida</taxon>
        <taxon>Liliopsida</taxon>
        <taxon>Poales</taxon>
        <taxon>Poaceae</taxon>
        <taxon>BOP clade</taxon>
        <taxon>Oryzoideae</taxon>
        <taxon>Oryzeae</taxon>
        <taxon>Oryzinae</taxon>
        <taxon>Oryza</taxon>
    </lineage>
</organism>
<dbReference type="Proteomes" id="UP000006591">
    <property type="component" value="Chromosome 3"/>
</dbReference>
<keyword evidence="2 4" id="KW-0689">Ribosomal protein</keyword>
<dbReference type="InterPro" id="IPR047861">
    <property type="entry name" value="Ribosomal_eS7_CS"/>
</dbReference>
<evidence type="ECO:0000256" key="4">
    <source>
        <dbReference type="RuleBase" id="RU364105"/>
    </source>
</evidence>
<reference evidence="5" key="2">
    <citation type="submission" date="2018-04" db="EMBL/GenBank/DDBJ databases">
        <title>OnivRS2 (Oryza nivara Reference Sequence Version 2).</title>
        <authorList>
            <person name="Zhang J."/>
            <person name="Kudrna D."/>
            <person name="Lee S."/>
            <person name="Talag J."/>
            <person name="Rajasekar S."/>
            <person name="Welchert J."/>
            <person name="Hsing Y.-I."/>
            <person name="Wing R.A."/>
        </authorList>
    </citation>
    <scope>NUCLEOTIDE SEQUENCE [LARGE SCALE GENOMIC DNA]</scope>
    <source>
        <strain evidence="5">SL10</strain>
    </source>
</reference>
<dbReference type="PROSITE" id="PS00948">
    <property type="entry name" value="RIBOSOMAL_S7E"/>
    <property type="match status" value="1"/>
</dbReference>
<dbReference type="GO" id="GO:0032040">
    <property type="term" value="C:small-subunit processome"/>
    <property type="evidence" value="ECO:0007669"/>
    <property type="project" value="TreeGrafter"/>
</dbReference>
<dbReference type="GO" id="GO:0030686">
    <property type="term" value="C:90S preribosome"/>
    <property type="evidence" value="ECO:0007669"/>
    <property type="project" value="TreeGrafter"/>
</dbReference>
<name>A0A0E0GL84_ORYNI</name>
<evidence type="ECO:0000256" key="3">
    <source>
        <dbReference type="ARBA" id="ARBA00023274"/>
    </source>
</evidence>
<dbReference type="GO" id="GO:0022627">
    <property type="term" value="C:cytosolic small ribosomal subunit"/>
    <property type="evidence" value="ECO:0007669"/>
    <property type="project" value="TreeGrafter"/>
</dbReference>
<dbReference type="GO" id="GO:0006412">
    <property type="term" value="P:translation"/>
    <property type="evidence" value="ECO:0007669"/>
    <property type="project" value="InterPro"/>
</dbReference>
<keyword evidence="6" id="KW-1185">Reference proteome</keyword>
<sequence>MYTARKKIQKEKGLEPSEFEDSVAQAFFDLENGNQELKSELKDLYINNADVVIVATRRIVRPPKKGSAVQRPRTRTLTAVHDGILEDVVYPAEIVGKRIRYRLDGAKVIKIFLDPKERNNTEYKLETFSAVYRRLCGKDMYTARKKIQKEKGLEPSEFEDSVAQAFFDLENGNQELKSELKDLYINNAVQMDIAGNRKAVVIHVPYRLRKAFKKIHVRLVRELEKKFSGKDVVYPAEIVGKRIRYRLDGAKVIKIFLDPKERNNTEYKLETFSAVYRRLCGKDVAFEYPMTETA</sequence>